<gene>
    <name evidence="1" type="ORF">T229_07395</name>
</gene>
<protein>
    <submittedName>
        <fullName evidence="1">Uncharacterized protein</fullName>
    </submittedName>
</protein>
<comment type="caution">
    <text evidence="1">The sequence shown here is derived from an EMBL/GenBank/DDBJ whole genome shotgun (WGS) entry which is preliminary data.</text>
</comment>
<reference evidence="1 2" key="1">
    <citation type="submission" date="2013-11" db="EMBL/GenBank/DDBJ databases">
        <title>Single cell genomics of uncultured Tannerella BU063 (oral taxon 286).</title>
        <authorList>
            <person name="Beall C.J."/>
            <person name="Campbell A.G."/>
            <person name="Griffen A.L."/>
            <person name="Podar M."/>
            <person name="Leys E.J."/>
        </authorList>
    </citation>
    <scope>NUCLEOTIDE SEQUENCE [LARGE SCALE GENOMIC DNA]</scope>
    <source>
        <strain evidence="1">Cell 5</strain>
    </source>
</reference>
<name>W2CC81_9BACT</name>
<dbReference type="PATRIC" id="fig|1410950.3.peg.998"/>
<organism evidence="1 2">
    <name type="scientific">Tannerella sp. oral taxon BU063 isolate Cell 5</name>
    <dbReference type="NCBI Taxonomy" id="1410950"/>
    <lineage>
        <taxon>Bacteria</taxon>
        <taxon>Pseudomonadati</taxon>
        <taxon>Bacteroidota</taxon>
        <taxon>Bacteroidia</taxon>
        <taxon>Bacteroidales</taxon>
        <taxon>Tannerellaceae</taxon>
        <taxon>Tannerella</taxon>
    </lineage>
</organism>
<dbReference type="Proteomes" id="UP000018872">
    <property type="component" value="Unassembled WGS sequence"/>
</dbReference>
<evidence type="ECO:0000313" key="2">
    <source>
        <dbReference type="Proteomes" id="UP000018872"/>
    </source>
</evidence>
<proteinExistence type="predicted"/>
<accession>W2CC81</accession>
<dbReference type="EMBL" id="AYYC01000620">
    <property type="protein sequence ID" value="ETK04725.1"/>
    <property type="molecule type" value="Genomic_DNA"/>
</dbReference>
<sequence length="93" mass="10607">MTIDFTKLNVETRIDCFDFLDLHEVVGEVVFASAGTLAEDELARRIFKTKGPVEMTEKEYNDVLQSIDGKLAFRIIQAIRRQTGDTDEKEVQP</sequence>
<evidence type="ECO:0000313" key="1">
    <source>
        <dbReference type="EMBL" id="ETK04725.1"/>
    </source>
</evidence>
<dbReference type="AlphaFoldDB" id="W2CC81"/>